<dbReference type="EMBL" id="JAGQHR010000056">
    <property type="protein sequence ID" value="MCA9726685.1"/>
    <property type="molecule type" value="Genomic_DNA"/>
</dbReference>
<name>A0A956RNG8_UNCEI</name>
<proteinExistence type="predicted"/>
<sequence>MNRKIVPLLNPFHQDSKHPRITPEKIAERDPSQTDVFRLSDRGLHLFHAALFDPILEHSEEAYFGTCGSVVGQAADNLSGRREVLLKTAQQSNVADLSLGQAFPTGGSLGPVLEESIPANQLGARFISQSAPLGIGFLEHAIDRAAMFP</sequence>
<gene>
    <name evidence="1" type="ORF">KC729_03315</name>
</gene>
<organism evidence="1 2">
    <name type="scientific">Eiseniibacteriota bacterium</name>
    <dbReference type="NCBI Taxonomy" id="2212470"/>
    <lineage>
        <taxon>Bacteria</taxon>
        <taxon>Candidatus Eiseniibacteriota</taxon>
    </lineage>
</organism>
<comment type="caution">
    <text evidence="1">The sequence shown here is derived from an EMBL/GenBank/DDBJ whole genome shotgun (WGS) entry which is preliminary data.</text>
</comment>
<protein>
    <submittedName>
        <fullName evidence="1">Uncharacterized protein</fullName>
    </submittedName>
</protein>
<dbReference type="Proteomes" id="UP000697710">
    <property type="component" value="Unassembled WGS sequence"/>
</dbReference>
<reference evidence="1" key="2">
    <citation type="journal article" date="2021" name="Microbiome">
        <title>Successional dynamics and alternative stable states in a saline activated sludge microbial community over 9 years.</title>
        <authorList>
            <person name="Wang Y."/>
            <person name="Ye J."/>
            <person name="Ju F."/>
            <person name="Liu L."/>
            <person name="Boyd J.A."/>
            <person name="Deng Y."/>
            <person name="Parks D.H."/>
            <person name="Jiang X."/>
            <person name="Yin X."/>
            <person name="Woodcroft B.J."/>
            <person name="Tyson G.W."/>
            <person name="Hugenholtz P."/>
            <person name="Polz M.F."/>
            <person name="Zhang T."/>
        </authorList>
    </citation>
    <scope>NUCLEOTIDE SEQUENCE</scope>
    <source>
        <strain evidence="1">HKST-UBA01</strain>
    </source>
</reference>
<evidence type="ECO:0000313" key="2">
    <source>
        <dbReference type="Proteomes" id="UP000697710"/>
    </source>
</evidence>
<reference evidence="1" key="1">
    <citation type="submission" date="2020-04" db="EMBL/GenBank/DDBJ databases">
        <authorList>
            <person name="Zhang T."/>
        </authorList>
    </citation>
    <scope>NUCLEOTIDE SEQUENCE</scope>
    <source>
        <strain evidence="1">HKST-UBA01</strain>
    </source>
</reference>
<evidence type="ECO:0000313" key="1">
    <source>
        <dbReference type="EMBL" id="MCA9726685.1"/>
    </source>
</evidence>
<accession>A0A956RNG8</accession>
<dbReference type="AlphaFoldDB" id="A0A956RNG8"/>